<proteinExistence type="predicted"/>
<dbReference type="Proteomes" id="UP000238479">
    <property type="component" value="Chromosome 6"/>
</dbReference>
<accession>A0A2P6PPQ2</accession>
<organism evidence="1 2">
    <name type="scientific">Rosa chinensis</name>
    <name type="common">China rose</name>
    <dbReference type="NCBI Taxonomy" id="74649"/>
    <lineage>
        <taxon>Eukaryota</taxon>
        <taxon>Viridiplantae</taxon>
        <taxon>Streptophyta</taxon>
        <taxon>Embryophyta</taxon>
        <taxon>Tracheophyta</taxon>
        <taxon>Spermatophyta</taxon>
        <taxon>Magnoliopsida</taxon>
        <taxon>eudicotyledons</taxon>
        <taxon>Gunneridae</taxon>
        <taxon>Pentapetalae</taxon>
        <taxon>rosids</taxon>
        <taxon>fabids</taxon>
        <taxon>Rosales</taxon>
        <taxon>Rosaceae</taxon>
        <taxon>Rosoideae</taxon>
        <taxon>Rosoideae incertae sedis</taxon>
        <taxon>Rosa</taxon>
    </lineage>
</organism>
<evidence type="ECO:0000313" key="2">
    <source>
        <dbReference type="Proteomes" id="UP000238479"/>
    </source>
</evidence>
<keyword evidence="2" id="KW-1185">Reference proteome</keyword>
<dbReference type="EMBL" id="PDCK01000044">
    <property type="protein sequence ID" value="PRQ23909.1"/>
    <property type="molecule type" value="Genomic_DNA"/>
</dbReference>
<protein>
    <submittedName>
        <fullName evidence="1">Uncharacterized protein</fullName>
    </submittedName>
</protein>
<dbReference type="AlphaFoldDB" id="A0A2P6PPQ2"/>
<gene>
    <name evidence="1" type="ORF">RchiOBHm_Chr6g0266591</name>
</gene>
<sequence length="90" mass="10188">MERLMGVARLLSQVFLALSYEFGFIFFNCSCCMVNIVVGVVDRYKIDCISVSSRSVKVIYIQTSGNKTCNRNLMESIVNIDRSTNDMNSK</sequence>
<reference evidence="1 2" key="1">
    <citation type="journal article" date="2018" name="Nat. Genet.">
        <title>The Rosa genome provides new insights in the design of modern roses.</title>
        <authorList>
            <person name="Bendahmane M."/>
        </authorList>
    </citation>
    <scope>NUCLEOTIDE SEQUENCE [LARGE SCALE GENOMIC DNA]</scope>
    <source>
        <strain evidence="2">cv. Old Blush</strain>
    </source>
</reference>
<name>A0A2P6PPQ2_ROSCH</name>
<dbReference type="Gramene" id="PRQ23909">
    <property type="protein sequence ID" value="PRQ23909"/>
    <property type="gene ID" value="RchiOBHm_Chr6g0266591"/>
</dbReference>
<evidence type="ECO:0000313" key="1">
    <source>
        <dbReference type="EMBL" id="PRQ23909.1"/>
    </source>
</evidence>
<comment type="caution">
    <text evidence="1">The sequence shown here is derived from an EMBL/GenBank/DDBJ whole genome shotgun (WGS) entry which is preliminary data.</text>
</comment>